<proteinExistence type="predicted"/>
<dbReference type="Proteomes" id="UP000622547">
    <property type="component" value="Unassembled WGS sequence"/>
</dbReference>
<organism evidence="2 3">
    <name type="scientific">Planotetraspora phitsanulokensis</name>
    <dbReference type="NCBI Taxonomy" id="575192"/>
    <lineage>
        <taxon>Bacteria</taxon>
        <taxon>Bacillati</taxon>
        <taxon>Actinomycetota</taxon>
        <taxon>Actinomycetes</taxon>
        <taxon>Streptosporangiales</taxon>
        <taxon>Streptosporangiaceae</taxon>
        <taxon>Planotetraspora</taxon>
    </lineage>
</organism>
<dbReference type="PANTHER" id="PTHR35802">
    <property type="entry name" value="PROTEASE SYNTHASE AND SPORULATION PROTEIN PAI 2"/>
    <property type="match status" value="1"/>
</dbReference>
<dbReference type="Pfam" id="PF04299">
    <property type="entry name" value="FMN_bind_2"/>
    <property type="match status" value="1"/>
</dbReference>
<sequence>MTYQHLRGVLPAVLAGCTGRGFTVSDLSVARHDEVRDPRLVSVRFAVQGPGAISELTAALASIDGVVRVSREEPTIRRCREGHPTVPDVASHRFHRMLIHPWDAADDDEAMAFVRANEFGHLVASGRDRDVPVVVPTQFLVTGDSTVVLHLARPNPIWGAIEENPMVVLSVAGDWAYVEGAWKALPGTDEDPRLGVPTTYYAAVQLVCRAEVVTDAEGVLDILRAQLARLDGGLADPREHSRRLPGIRGLRLAVQKINGKFKYGGNVDEAHRRHVADRLAERGGPGDAAARGHVLRRTPPGGVG</sequence>
<dbReference type="SUPFAM" id="SSF50475">
    <property type="entry name" value="FMN-binding split barrel"/>
    <property type="match status" value="1"/>
</dbReference>
<dbReference type="AlphaFoldDB" id="A0A8J3XD94"/>
<keyword evidence="3" id="KW-1185">Reference proteome</keyword>
<dbReference type="InterPro" id="IPR012349">
    <property type="entry name" value="Split_barrel_FMN-bd"/>
</dbReference>
<protein>
    <recommendedName>
        <fullName evidence="4">FMN-binding negative transcriptional regulator</fullName>
    </recommendedName>
</protein>
<accession>A0A8J3XD94</accession>
<dbReference type="InterPro" id="IPR007396">
    <property type="entry name" value="TR_PAI2-type"/>
</dbReference>
<dbReference type="PANTHER" id="PTHR35802:SF1">
    <property type="entry name" value="PROTEASE SYNTHASE AND SPORULATION PROTEIN PAI 2"/>
    <property type="match status" value="1"/>
</dbReference>
<dbReference type="EMBL" id="BOOP01000004">
    <property type="protein sequence ID" value="GII36289.1"/>
    <property type="molecule type" value="Genomic_DNA"/>
</dbReference>
<evidence type="ECO:0000313" key="3">
    <source>
        <dbReference type="Proteomes" id="UP000622547"/>
    </source>
</evidence>
<comment type="caution">
    <text evidence="2">The sequence shown here is derived from an EMBL/GenBank/DDBJ whole genome shotgun (WGS) entry which is preliminary data.</text>
</comment>
<evidence type="ECO:0000313" key="2">
    <source>
        <dbReference type="EMBL" id="GII36289.1"/>
    </source>
</evidence>
<evidence type="ECO:0000256" key="1">
    <source>
        <dbReference type="SAM" id="MobiDB-lite"/>
    </source>
</evidence>
<evidence type="ECO:0008006" key="4">
    <source>
        <dbReference type="Google" id="ProtNLM"/>
    </source>
</evidence>
<dbReference type="RefSeq" id="WP_239116475.1">
    <property type="nucleotide sequence ID" value="NZ_BAABHI010000012.1"/>
</dbReference>
<dbReference type="Gene3D" id="2.30.110.10">
    <property type="entry name" value="Electron Transport, Fmn-binding Protein, Chain A"/>
    <property type="match status" value="1"/>
</dbReference>
<reference evidence="2 3" key="1">
    <citation type="submission" date="2021-01" db="EMBL/GenBank/DDBJ databases">
        <title>Whole genome shotgun sequence of Planotetraspora phitsanulokensis NBRC 104273.</title>
        <authorList>
            <person name="Komaki H."/>
            <person name="Tamura T."/>
        </authorList>
    </citation>
    <scope>NUCLEOTIDE SEQUENCE [LARGE SCALE GENOMIC DNA]</scope>
    <source>
        <strain evidence="2 3">NBRC 104273</strain>
    </source>
</reference>
<name>A0A8J3XD94_9ACTN</name>
<gene>
    <name evidence="2" type="ORF">Pph01_12920</name>
</gene>
<feature type="region of interest" description="Disordered" evidence="1">
    <location>
        <begin position="280"/>
        <end position="304"/>
    </location>
</feature>